<dbReference type="RefSeq" id="WP_135478261.1">
    <property type="nucleotide sequence ID" value="NZ_SIJK02000017.1"/>
</dbReference>
<protein>
    <recommendedName>
        <fullName evidence="3">CopG family transcriptional regulator</fullName>
    </recommendedName>
</protein>
<name>A0ABS4D9Z2_9CHLR</name>
<keyword evidence="2" id="KW-1185">Reference proteome</keyword>
<dbReference type="Proteomes" id="UP001193081">
    <property type="component" value="Unassembled WGS sequence"/>
</dbReference>
<reference evidence="1 2" key="1">
    <citation type="submission" date="2021-03" db="EMBL/GenBank/DDBJ databases">
        <authorList>
            <person name="Grouzdev D.S."/>
        </authorList>
    </citation>
    <scope>NUCLEOTIDE SEQUENCE [LARGE SCALE GENOMIC DNA]</scope>
    <source>
        <strain evidence="1 2">M50-1</strain>
    </source>
</reference>
<evidence type="ECO:0000313" key="1">
    <source>
        <dbReference type="EMBL" id="MBP1466259.1"/>
    </source>
</evidence>
<evidence type="ECO:0000313" key="2">
    <source>
        <dbReference type="Proteomes" id="UP001193081"/>
    </source>
</evidence>
<organism evidence="1 2">
    <name type="scientific">Candidatus Chloroploca mongolica</name>
    <dbReference type="NCBI Taxonomy" id="2528176"/>
    <lineage>
        <taxon>Bacteria</taxon>
        <taxon>Bacillati</taxon>
        <taxon>Chloroflexota</taxon>
        <taxon>Chloroflexia</taxon>
        <taxon>Chloroflexales</taxon>
        <taxon>Chloroflexineae</taxon>
        <taxon>Oscillochloridaceae</taxon>
        <taxon>Candidatus Chloroploca</taxon>
    </lineage>
</organism>
<evidence type="ECO:0008006" key="3">
    <source>
        <dbReference type="Google" id="ProtNLM"/>
    </source>
</evidence>
<proteinExistence type="predicted"/>
<sequence length="88" mass="9951">MIDQSVTITHLDQAVTEWIEGEAQRTGQSVEAIVRWLLVQGMEVARHQGTAQRYHDLDDLAGTWSTADAVVFQQALDDMNQLDPTLWQ</sequence>
<dbReference type="EMBL" id="SIJK02000017">
    <property type="protein sequence ID" value="MBP1466259.1"/>
    <property type="molecule type" value="Genomic_DNA"/>
</dbReference>
<gene>
    <name evidence="1" type="ORF">EYB53_011135</name>
</gene>
<accession>A0ABS4D9Z2</accession>
<comment type="caution">
    <text evidence="1">The sequence shown here is derived from an EMBL/GenBank/DDBJ whole genome shotgun (WGS) entry which is preliminary data.</text>
</comment>